<organism evidence="2 3">
    <name type="scientific">Nocardia higoensis</name>
    <dbReference type="NCBI Taxonomy" id="228599"/>
    <lineage>
        <taxon>Bacteria</taxon>
        <taxon>Bacillati</taxon>
        <taxon>Actinomycetota</taxon>
        <taxon>Actinomycetes</taxon>
        <taxon>Mycobacteriales</taxon>
        <taxon>Nocardiaceae</taxon>
        <taxon>Nocardia</taxon>
    </lineage>
</organism>
<sequence>MNAPNRSRIRHRGKLGHGKDSRLYTALPSALARDAEITPMAAKVALYVWSHSEGYELSAGSVAEAVGASRNSVSKALDNLEARGWLVRQSFARPGRKPFKEDWYIQLSNDPFTAEQVAQLSAVVIVEPVEPCSDSEQGSDDINDATLRNFYAGSDEPCAETEQGYVKPCAEIAHQRSASSRSEVKDRSANTERYVSNASGPATNAATDLDPVQAVCARFRQQLGEAGYTRGLEVTSKDRLAARQLLNDGYTPETIEQMTGWALRHKSYWAGVVDELAKVAGNASKIHHQWETDRQAAATTEYGMAKKDATALEWASLATNPDAILGLLATPDPTPAIEATTPRLGPVIELTPQPETLWRGAA</sequence>
<evidence type="ECO:0000256" key="1">
    <source>
        <dbReference type="SAM" id="MobiDB-lite"/>
    </source>
</evidence>
<gene>
    <name evidence="2" type="ORF">IU449_26725</name>
</gene>
<feature type="region of interest" description="Disordered" evidence="1">
    <location>
        <begin position="176"/>
        <end position="206"/>
    </location>
</feature>
<dbReference type="Gene3D" id="1.10.10.10">
    <property type="entry name" value="Winged helix-like DNA-binding domain superfamily/Winged helix DNA-binding domain"/>
    <property type="match status" value="1"/>
</dbReference>
<evidence type="ECO:0000313" key="2">
    <source>
        <dbReference type="EMBL" id="MBF6358094.1"/>
    </source>
</evidence>
<dbReference type="RefSeq" id="WP_195004935.1">
    <property type="nucleotide sequence ID" value="NZ_JADLQN010000010.1"/>
</dbReference>
<dbReference type="Pfam" id="PF13730">
    <property type="entry name" value="HTH_36"/>
    <property type="match status" value="1"/>
</dbReference>
<evidence type="ECO:0000313" key="3">
    <source>
        <dbReference type="Proteomes" id="UP000707731"/>
    </source>
</evidence>
<proteinExistence type="predicted"/>
<dbReference type="InterPro" id="IPR036388">
    <property type="entry name" value="WH-like_DNA-bd_sf"/>
</dbReference>
<accession>A0ABS0DM23</accession>
<feature type="compositionally biased region" description="Polar residues" evidence="1">
    <location>
        <begin position="191"/>
        <end position="206"/>
    </location>
</feature>
<dbReference type="Proteomes" id="UP000707731">
    <property type="component" value="Unassembled WGS sequence"/>
</dbReference>
<comment type="caution">
    <text evidence="2">The sequence shown here is derived from an EMBL/GenBank/DDBJ whole genome shotgun (WGS) entry which is preliminary data.</text>
</comment>
<reference evidence="2 3" key="1">
    <citation type="submission" date="2020-10" db="EMBL/GenBank/DDBJ databases">
        <title>Identification of Nocardia species via Next-generation sequencing and recognition of intraspecies genetic diversity.</title>
        <authorList>
            <person name="Li P."/>
            <person name="Li P."/>
            <person name="Lu B."/>
        </authorList>
    </citation>
    <scope>NUCLEOTIDE SEQUENCE [LARGE SCALE GENOMIC DNA]</scope>
    <source>
        <strain evidence="2 3">BJ06-0143</strain>
    </source>
</reference>
<protein>
    <submittedName>
        <fullName evidence="2">Helix-turn-helix domain-containing protein</fullName>
    </submittedName>
</protein>
<dbReference type="SUPFAM" id="SSF46785">
    <property type="entry name" value="Winged helix' DNA-binding domain"/>
    <property type="match status" value="1"/>
</dbReference>
<name>A0ABS0DM23_9NOCA</name>
<dbReference type="EMBL" id="JADLQN010000010">
    <property type="protein sequence ID" value="MBF6358094.1"/>
    <property type="molecule type" value="Genomic_DNA"/>
</dbReference>
<dbReference type="InterPro" id="IPR036390">
    <property type="entry name" value="WH_DNA-bd_sf"/>
</dbReference>
<keyword evidence="3" id="KW-1185">Reference proteome</keyword>